<dbReference type="InterPro" id="IPR004291">
    <property type="entry name" value="Transposase_IS66_central"/>
</dbReference>
<reference evidence="4" key="2">
    <citation type="submission" date="2020-09" db="EMBL/GenBank/DDBJ databases">
        <authorList>
            <person name="Sun Q."/>
            <person name="Ohkuma M."/>
        </authorList>
    </citation>
    <scope>NUCLEOTIDE SEQUENCE</scope>
    <source>
        <strain evidence="4">JCM 31311</strain>
    </source>
</reference>
<evidence type="ECO:0000259" key="3">
    <source>
        <dbReference type="Pfam" id="PF03050"/>
    </source>
</evidence>
<feature type="domain" description="Transposase IS66 central" evidence="3">
    <location>
        <begin position="158"/>
        <end position="433"/>
    </location>
</feature>
<reference evidence="4" key="1">
    <citation type="journal article" date="2014" name="Int. J. Syst. Evol. Microbiol.">
        <title>Complete genome sequence of Corynebacterium casei LMG S-19264T (=DSM 44701T), isolated from a smear-ripened cheese.</title>
        <authorList>
            <consortium name="US DOE Joint Genome Institute (JGI-PGF)"/>
            <person name="Walter F."/>
            <person name="Albersmeier A."/>
            <person name="Kalinowski J."/>
            <person name="Ruckert C."/>
        </authorList>
    </citation>
    <scope>NUCLEOTIDE SEQUENCE</scope>
    <source>
        <strain evidence="4">JCM 31311</strain>
    </source>
</reference>
<evidence type="ECO:0000256" key="2">
    <source>
        <dbReference type="SAM" id="MobiDB-lite"/>
    </source>
</evidence>
<protein>
    <submittedName>
        <fullName evidence="4">Transposase</fullName>
    </submittedName>
</protein>
<dbReference type="InterPro" id="IPR052344">
    <property type="entry name" value="Transposase-related"/>
</dbReference>
<dbReference type="RefSeq" id="WP_229776480.1">
    <property type="nucleotide sequence ID" value="NZ_BMQL01000046.1"/>
</dbReference>
<evidence type="ECO:0000256" key="1">
    <source>
        <dbReference type="SAM" id="Coils"/>
    </source>
</evidence>
<dbReference type="NCBIfam" id="NF033517">
    <property type="entry name" value="transpos_IS66"/>
    <property type="match status" value="1"/>
</dbReference>
<feature type="region of interest" description="Disordered" evidence="2">
    <location>
        <begin position="46"/>
        <end position="68"/>
    </location>
</feature>
<name>A0A918CML3_9DEIO</name>
<organism evidence="4 5">
    <name type="scientific">Deinococcus ruber</name>
    <dbReference type="NCBI Taxonomy" id="1848197"/>
    <lineage>
        <taxon>Bacteria</taxon>
        <taxon>Thermotogati</taxon>
        <taxon>Deinococcota</taxon>
        <taxon>Deinococci</taxon>
        <taxon>Deinococcales</taxon>
        <taxon>Deinococcaceae</taxon>
        <taxon>Deinococcus</taxon>
    </lineage>
</organism>
<keyword evidence="1" id="KW-0175">Coiled coil</keyword>
<evidence type="ECO:0000313" key="4">
    <source>
        <dbReference type="EMBL" id="GGR29269.1"/>
    </source>
</evidence>
<sequence length="460" mass="51412">MTGLRTDADLLEIIRKQAEQIEQLIAENARLQKRIEELERQGRRYVAPHSRGTRKAAPKAPGRHAGEGLFTYKRPPALEQEDIVVDVPTPNTCVACGYTGELLFKQHDRAWISDLRPLAVQITAYHVPVMTCPACGKTVRGQHPDLRPDQVGATAHRCGPRLAATVQILHHALGVPQRRIPRVLHLTTGIRLTQGAITQAAGRLARDAGPLAVHVAALEQELRAAPYVHHDDTGWRMDATPAWVSTVRSQNTVVFRANLHHTNQELRDVIGNDYGGVLVCDRFKVYDSTLLAGVQQQKCLAHVLRNAEAASENEQGKRGQGRVYGQRLAEVCRELMRLHRHARTGACTNDEYRAQGESLTLRLDHLLRRRPLKTVGNERLRLGLLKQHEQGRLLRFLEDPDIPPTNNPAERSLRTVVMARKVSQCSKNALGAQTYMRIKSAVETARLRGQDPVDVLISLR</sequence>
<keyword evidence="5" id="KW-1185">Reference proteome</keyword>
<accession>A0A918CML3</accession>
<dbReference type="PANTHER" id="PTHR33678:SF1">
    <property type="entry name" value="BLL1576 PROTEIN"/>
    <property type="match status" value="1"/>
</dbReference>
<dbReference type="EMBL" id="BMQL01000046">
    <property type="protein sequence ID" value="GGR29269.1"/>
    <property type="molecule type" value="Genomic_DNA"/>
</dbReference>
<dbReference type="Proteomes" id="UP000603865">
    <property type="component" value="Unassembled WGS sequence"/>
</dbReference>
<dbReference type="PANTHER" id="PTHR33678">
    <property type="entry name" value="BLL1576 PROTEIN"/>
    <property type="match status" value="1"/>
</dbReference>
<gene>
    <name evidence="4" type="ORF">GCM10008957_45340</name>
</gene>
<evidence type="ECO:0000313" key="5">
    <source>
        <dbReference type="Proteomes" id="UP000603865"/>
    </source>
</evidence>
<feature type="coiled-coil region" evidence="1">
    <location>
        <begin position="14"/>
        <end position="41"/>
    </location>
</feature>
<proteinExistence type="predicted"/>
<comment type="caution">
    <text evidence="4">The sequence shown here is derived from an EMBL/GenBank/DDBJ whole genome shotgun (WGS) entry which is preliminary data.</text>
</comment>
<dbReference type="AlphaFoldDB" id="A0A918CML3"/>
<dbReference type="Pfam" id="PF03050">
    <property type="entry name" value="DDE_Tnp_IS66"/>
    <property type="match status" value="1"/>
</dbReference>